<gene>
    <name evidence="3" type="ORF">GJ699_23910</name>
</gene>
<evidence type="ECO:0000313" key="3">
    <source>
        <dbReference type="EMBL" id="MRW93049.1"/>
    </source>
</evidence>
<comment type="caution">
    <text evidence="3">The sequence shown here is derived from an EMBL/GenBank/DDBJ whole genome shotgun (WGS) entry which is preliminary data.</text>
</comment>
<reference evidence="3 4" key="1">
    <citation type="submission" date="2019-11" db="EMBL/GenBank/DDBJ databases">
        <title>Novel species isolated from a subtropical stream in China.</title>
        <authorList>
            <person name="Lu H."/>
        </authorList>
    </citation>
    <scope>NUCLEOTIDE SEQUENCE [LARGE SCALE GENOMIC DNA]</scope>
    <source>
        <strain evidence="3 4">FT80W</strain>
    </source>
</reference>
<feature type="signal peptide" evidence="1">
    <location>
        <begin position="1"/>
        <end position="27"/>
    </location>
</feature>
<keyword evidence="1" id="KW-0732">Signal</keyword>
<sequence length="215" mass="21913">MNMFNTLTLRRSLLALALTAAASLAYADTTYQISLDTSSFSGTGWIDLQFNPGNLASTTLASVTLTDFVGFGDSSTALINGAVSGSLATGYTISNTDASGWNDLFHEVNYNGGTISFTVTFSGLADASQSSSQSVFSVSLMNSDATAYLGTTDASGSLVALNYSAGLTDGSGSVAATPLVNSIPSSVTAVPEPSSWAMLAGGLALLGLARRRKQA</sequence>
<evidence type="ECO:0000259" key="2">
    <source>
        <dbReference type="Pfam" id="PF07589"/>
    </source>
</evidence>
<dbReference type="AlphaFoldDB" id="A0A6I2L9V4"/>
<feature type="domain" description="Ice-binding protein C-terminal" evidence="2">
    <location>
        <begin position="189"/>
        <end position="213"/>
    </location>
</feature>
<dbReference type="NCBIfam" id="TIGR02595">
    <property type="entry name" value="PEP_CTERM"/>
    <property type="match status" value="1"/>
</dbReference>
<name>A0A6I2L9V4_9BURK</name>
<keyword evidence="4" id="KW-1185">Reference proteome</keyword>
<accession>A0A6I2L9V4</accession>
<evidence type="ECO:0000256" key="1">
    <source>
        <dbReference type="SAM" id="SignalP"/>
    </source>
</evidence>
<protein>
    <submittedName>
        <fullName evidence="3">PEP-CTERM sorting domain-containing protein</fullName>
    </submittedName>
</protein>
<proteinExistence type="predicted"/>
<evidence type="ECO:0000313" key="4">
    <source>
        <dbReference type="Proteomes" id="UP000433309"/>
    </source>
</evidence>
<feature type="chain" id="PRO_5026138797" evidence="1">
    <location>
        <begin position="28"/>
        <end position="215"/>
    </location>
</feature>
<dbReference type="Pfam" id="PF07589">
    <property type="entry name" value="PEP-CTERM"/>
    <property type="match status" value="1"/>
</dbReference>
<organism evidence="3 4">
    <name type="scientific">Duganella guangzhouensis</name>
    <dbReference type="NCBI Taxonomy" id="2666084"/>
    <lineage>
        <taxon>Bacteria</taxon>
        <taxon>Pseudomonadati</taxon>
        <taxon>Pseudomonadota</taxon>
        <taxon>Betaproteobacteria</taxon>
        <taxon>Burkholderiales</taxon>
        <taxon>Oxalobacteraceae</taxon>
        <taxon>Telluria group</taxon>
        <taxon>Duganella</taxon>
    </lineage>
</organism>
<dbReference type="Proteomes" id="UP000433309">
    <property type="component" value="Unassembled WGS sequence"/>
</dbReference>
<dbReference type="EMBL" id="WKJK01000014">
    <property type="protein sequence ID" value="MRW93049.1"/>
    <property type="molecule type" value="Genomic_DNA"/>
</dbReference>
<dbReference type="InterPro" id="IPR013424">
    <property type="entry name" value="Ice-binding_C"/>
</dbReference>
<dbReference type="NCBIfam" id="NF038129">
    <property type="entry name" value="PEP_NF038129"/>
    <property type="match status" value="1"/>
</dbReference>